<feature type="region of interest" description="Disordered" evidence="1">
    <location>
        <begin position="309"/>
        <end position="346"/>
    </location>
</feature>
<dbReference type="PRINTS" id="PR01217">
    <property type="entry name" value="PRICHEXTENSN"/>
</dbReference>
<evidence type="ECO:0000313" key="2">
    <source>
        <dbReference type="EMBL" id="KAB7790510.1"/>
    </source>
</evidence>
<comment type="caution">
    <text evidence="2">The sequence shown here is derived from an EMBL/GenBank/DDBJ whole genome shotgun (WGS) entry which is preliminary data.</text>
</comment>
<dbReference type="GO" id="GO:0051301">
    <property type="term" value="P:cell division"/>
    <property type="evidence" value="ECO:0007669"/>
    <property type="project" value="UniProtKB-KW"/>
</dbReference>
<reference evidence="2 3" key="1">
    <citation type="submission" date="2019-09" db="EMBL/GenBank/DDBJ databases">
        <title>Characterization of the phylogenetic diversity of two novel species belonging to the genus Bifidobacterium: Bifidobacterium cebidarum sp. nov. and Bifidobacterium leontopitheci sp. nov.</title>
        <authorList>
            <person name="Lugli G.A."/>
            <person name="Duranti S."/>
            <person name="Milani C."/>
            <person name="Turroni F."/>
            <person name="Ventura M."/>
        </authorList>
    </citation>
    <scope>NUCLEOTIDE SEQUENCE [LARGE SCALE GENOMIC DNA]</scope>
    <source>
        <strain evidence="2 3">LMG 31471</strain>
    </source>
</reference>
<feature type="compositionally biased region" description="Basic and acidic residues" evidence="1">
    <location>
        <begin position="530"/>
        <end position="542"/>
    </location>
</feature>
<dbReference type="Gene3D" id="6.10.250.660">
    <property type="match status" value="1"/>
</dbReference>
<feature type="compositionally biased region" description="Low complexity" evidence="1">
    <location>
        <begin position="469"/>
        <end position="479"/>
    </location>
</feature>
<gene>
    <name evidence="2" type="ORF">F7D09_1006</name>
</gene>
<evidence type="ECO:0000313" key="3">
    <source>
        <dbReference type="Proteomes" id="UP000441772"/>
    </source>
</evidence>
<dbReference type="InterPro" id="IPR019932">
    <property type="entry name" value="CHP03543"/>
</dbReference>
<dbReference type="NCBIfam" id="TIGR03544">
    <property type="entry name" value="DivI1A_domain"/>
    <property type="match status" value="2"/>
</dbReference>
<dbReference type="RefSeq" id="WP_152234356.1">
    <property type="nucleotide sequence ID" value="NZ_JBHSKZ010000010.1"/>
</dbReference>
<protein>
    <submittedName>
        <fullName evidence="2">Cell division protein DivIVA</fullName>
    </submittedName>
</protein>
<feature type="region of interest" description="Disordered" evidence="1">
    <location>
        <begin position="469"/>
        <end position="488"/>
    </location>
</feature>
<feature type="compositionally biased region" description="Low complexity" evidence="1">
    <location>
        <begin position="315"/>
        <end position="346"/>
    </location>
</feature>
<organism evidence="2 3">
    <name type="scientific">Bifidobacterium leontopitheci</name>
    <dbReference type="NCBI Taxonomy" id="2650774"/>
    <lineage>
        <taxon>Bacteria</taxon>
        <taxon>Bacillati</taxon>
        <taxon>Actinomycetota</taxon>
        <taxon>Actinomycetes</taxon>
        <taxon>Bifidobacteriales</taxon>
        <taxon>Bifidobacteriaceae</taxon>
        <taxon>Bifidobacterium</taxon>
    </lineage>
</organism>
<feature type="region of interest" description="Disordered" evidence="1">
    <location>
        <begin position="218"/>
        <end position="251"/>
    </location>
</feature>
<dbReference type="AlphaFoldDB" id="A0A6I1GFU2"/>
<dbReference type="InterPro" id="IPR019933">
    <property type="entry name" value="DivIVA_domain"/>
</dbReference>
<name>A0A6I1GFU2_9BIFI</name>
<keyword evidence="3" id="KW-1185">Reference proteome</keyword>
<dbReference type="Proteomes" id="UP000441772">
    <property type="component" value="Unassembled WGS sequence"/>
</dbReference>
<sequence>MAHHDGTEKSASRIARVGKRKWGYDADQVDAFLDRAHALYESEDAQLTQQDIQNVSFDLSKGGYDITQVDAALARLEQAVVDKQTTREITEHGRVAWKAQTEELYRQVCEHADRDAGERFARGRDRKPSYDRKQVDRLIDQIVDKAAVGLGADGTDDKDARKLADVNSSFVSNIVFTQRKGKRGYDERQVDFYLNSCVQLLSRLESFARVADYVSGVHEPVPSRKPADGVTPLFGSDNAYAPMPAQNAHSDEALPQSFAPAKQTVAQSGESFHALHQAEEALFASPSAAGASLANAQAAGQPVSSLAALARSTGQAESQPADQPSAQQDAQSGKQTPAAGASVPAAAPAIPAPAPVQPAAAPSVSPAVQAAPAVPAPQPTPTAGAPVSDLPVAAPAQTAAPAVEPMPVSFAPAVKPRRMQQDEVKPGEATAAFDPLAALAEEESGAAAPVAAQPAQPIVQPAVQPPVQEPAVAAPAPAATEHSKSDVPGDLFSGLYFNPESKADFDIPDLSFPTLNVGETHDLFANAPADKTKSNESQDGGR</sequence>
<feature type="region of interest" description="Disordered" evidence="1">
    <location>
        <begin position="522"/>
        <end position="542"/>
    </location>
</feature>
<keyword evidence="2" id="KW-0132">Cell division</keyword>
<accession>A0A6I1GFU2</accession>
<dbReference type="EMBL" id="WBVT01000011">
    <property type="protein sequence ID" value="KAB7790510.1"/>
    <property type="molecule type" value="Genomic_DNA"/>
</dbReference>
<evidence type="ECO:0000256" key="1">
    <source>
        <dbReference type="SAM" id="MobiDB-lite"/>
    </source>
</evidence>
<dbReference type="NCBIfam" id="TIGR03543">
    <property type="entry name" value="divI1A_rptt_fam"/>
    <property type="match status" value="1"/>
</dbReference>
<keyword evidence="2" id="KW-0131">Cell cycle</keyword>
<proteinExistence type="predicted"/>